<dbReference type="SUPFAM" id="SSF53850">
    <property type="entry name" value="Periplasmic binding protein-like II"/>
    <property type="match status" value="1"/>
</dbReference>
<accession>A0ABV7LGZ1</accession>
<reference evidence="6" key="1">
    <citation type="journal article" date="2019" name="Int. J. Syst. Evol. Microbiol.">
        <title>The Global Catalogue of Microorganisms (GCM) 10K type strain sequencing project: providing services to taxonomists for standard genome sequencing and annotation.</title>
        <authorList>
            <consortium name="The Broad Institute Genomics Platform"/>
            <consortium name="The Broad Institute Genome Sequencing Center for Infectious Disease"/>
            <person name="Wu L."/>
            <person name="Ma J."/>
        </authorList>
    </citation>
    <scope>NUCLEOTIDE SEQUENCE [LARGE SCALE GENOMIC DNA]</scope>
    <source>
        <strain evidence="6">CCM 7941</strain>
    </source>
</reference>
<dbReference type="EMBL" id="JBHRUV010000083">
    <property type="protein sequence ID" value="MFC3267146.1"/>
    <property type="molecule type" value="Genomic_DNA"/>
</dbReference>
<evidence type="ECO:0000313" key="6">
    <source>
        <dbReference type="Proteomes" id="UP001595536"/>
    </source>
</evidence>
<dbReference type="RefSeq" id="WP_376830861.1">
    <property type="nucleotide sequence ID" value="NZ_JBHLWR010000006.1"/>
</dbReference>
<dbReference type="InterPro" id="IPR039424">
    <property type="entry name" value="SBP_5"/>
</dbReference>
<dbReference type="Proteomes" id="UP001595536">
    <property type="component" value="Unassembled WGS sequence"/>
</dbReference>
<dbReference type="PROSITE" id="PS51318">
    <property type="entry name" value="TAT"/>
    <property type="match status" value="1"/>
</dbReference>
<evidence type="ECO:0000256" key="1">
    <source>
        <dbReference type="ARBA" id="ARBA00004418"/>
    </source>
</evidence>
<evidence type="ECO:0000313" key="5">
    <source>
        <dbReference type="EMBL" id="MFC3267146.1"/>
    </source>
</evidence>
<proteinExistence type="inferred from homology"/>
<protein>
    <submittedName>
        <fullName evidence="5">ABC transporter substrate-binding protein</fullName>
    </submittedName>
</protein>
<evidence type="ECO:0000256" key="2">
    <source>
        <dbReference type="ARBA" id="ARBA00005695"/>
    </source>
</evidence>
<name>A0ABV7LGZ1_9HYPH</name>
<feature type="domain" description="Solute-binding protein family 5" evidence="4">
    <location>
        <begin position="113"/>
        <end position="516"/>
    </location>
</feature>
<keyword evidence="3" id="KW-0732">Signal</keyword>
<comment type="subcellular location">
    <subcellularLocation>
        <location evidence="1">Periplasm</location>
    </subcellularLocation>
</comment>
<dbReference type="PANTHER" id="PTHR30290:SF62">
    <property type="entry name" value="OLIGOPEPTIDE ABC TRANSPORTER, PERIPLASMIC OLIGOPEPTIDE-BINDING PROTEIN"/>
    <property type="match status" value="1"/>
</dbReference>
<dbReference type="CDD" id="cd08500">
    <property type="entry name" value="PBP2_NikA_DppA_OppA_like_4"/>
    <property type="match status" value="1"/>
</dbReference>
<dbReference type="InterPro" id="IPR006311">
    <property type="entry name" value="TAT_signal"/>
</dbReference>
<keyword evidence="6" id="KW-1185">Reference proteome</keyword>
<dbReference type="PANTHER" id="PTHR30290">
    <property type="entry name" value="PERIPLASMIC BINDING COMPONENT OF ABC TRANSPORTER"/>
    <property type="match status" value="1"/>
</dbReference>
<dbReference type="InterPro" id="IPR000914">
    <property type="entry name" value="SBP_5_dom"/>
</dbReference>
<sequence length="651" mass="72716">MTDARLALSRRRLLQAGAALAALPGLAAIIPAAAQAGGESPLLAPRVAAGQLPPLKDRLPLDPLVVDLPAAGRRNGVQGGDMVTLIARARDIRYLSANAYTRLVGYNEKLELKPDILAAIDVEDGRVFTLRLRRGHRWSDGRPFTAEDFRYYWEDVANNEALSPVGPPLFLLAGGEKPVFTVIDDHTVRYEWRRPNPLFLPALAAPQDPYIYRPAHFLRKFHARYADAAQLQQRVTKARVKSWASLHNRVDAMLENATPELPTLYPWRPAEAGPTRMVFERNPYFHRIDTQGVQLPYVDRVIADIASASLFAAKTNAGEVDLLARGLTMADIPVLKQGQKRHNYTTLLWRMARGSELALYPNLTCTDPVWRRLNRDVRWRRALSLAIDRRTINNALLFGLGKEGNNTVMEDSALFRPEYRTLWAAWRPDEAARLLDDIGLAAGPGGLRQLPDGRPLEVVVEVDGDTGLAVDTLELVAEFWREVGVKLFIKPQDRAILRNRAYEGRAVMVASAGLDNAIPTASMAPFELAPVRQDNFSWPKWGQYVETKGKSGEPCDDPVARRLLRAMQEWTETTDETVQARCWHEMLALHADNLWSIGTVAGALQPVAMRDGLVNFPKTALYSWAPTALLGIYRMDELFWDDARRRSGGAP</sequence>
<gene>
    <name evidence="5" type="ORF">ACFOEX_12405</name>
</gene>
<organism evidence="5 6">
    <name type="scientific">Camelimonas abortus</name>
    <dbReference type="NCBI Taxonomy" id="1017184"/>
    <lineage>
        <taxon>Bacteria</taxon>
        <taxon>Pseudomonadati</taxon>
        <taxon>Pseudomonadota</taxon>
        <taxon>Alphaproteobacteria</taxon>
        <taxon>Hyphomicrobiales</taxon>
        <taxon>Chelatococcaceae</taxon>
        <taxon>Camelimonas</taxon>
    </lineage>
</organism>
<dbReference type="Gene3D" id="3.40.190.10">
    <property type="entry name" value="Periplasmic binding protein-like II"/>
    <property type="match status" value="1"/>
</dbReference>
<comment type="similarity">
    <text evidence="2">Belongs to the bacterial solute-binding protein 5 family.</text>
</comment>
<evidence type="ECO:0000259" key="4">
    <source>
        <dbReference type="Pfam" id="PF00496"/>
    </source>
</evidence>
<dbReference type="Pfam" id="PF00496">
    <property type="entry name" value="SBP_bac_5"/>
    <property type="match status" value="1"/>
</dbReference>
<dbReference type="Gene3D" id="3.10.105.10">
    <property type="entry name" value="Dipeptide-binding Protein, Domain 3"/>
    <property type="match status" value="1"/>
</dbReference>
<feature type="signal peptide" evidence="3">
    <location>
        <begin position="1"/>
        <end position="21"/>
    </location>
</feature>
<evidence type="ECO:0000256" key="3">
    <source>
        <dbReference type="SAM" id="SignalP"/>
    </source>
</evidence>
<feature type="chain" id="PRO_5047027776" evidence="3">
    <location>
        <begin position="22"/>
        <end position="651"/>
    </location>
</feature>
<comment type="caution">
    <text evidence="5">The sequence shown here is derived from an EMBL/GenBank/DDBJ whole genome shotgun (WGS) entry which is preliminary data.</text>
</comment>